<dbReference type="InterPro" id="IPR006598">
    <property type="entry name" value="CAP10"/>
</dbReference>
<proteinExistence type="predicted"/>
<evidence type="ECO:0000313" key="3">
    <source>
        <dbReference type="Proteomes" id="UP001054889"/>
    </source>
</evidence>
<comment type="caution">
    <text evidence="2">The sequence shown here is derived from an EMBL/GenBank/DDBJ whole genome shotgun (WGS) entry which is preliminary data.</text>
</comment>
<dbReference type="EMBL" id="BQKI01000098">
    <property type="protein sequence ID" value="GJN39942.1"/>
    <property type="molecule type" value="Genomic_DNA"/>
</dbReference>
<protein>
    <recommendedName>
        <fullName evidence="1">Glycosyl transferase CAP10 domain-containing protein</fullName>
    </recommendedName>
</protein>
<dbReference type="Proteomes" id="UP001054889">
    <property type="component" value="Unassembled WGS sequence"/>
</dbReference>
<name>A0AAV5FZF1_ELECO</name>
<evidence type="ECO:0000313" key="2">
    <source>
        <dbReference type="EMBL" id="GJN39942.1"/>
    </source>
</evidence>
<reference evidence="2" key="2">
    <citation type="submission" date="2021-12" db="EMBL/GenBank/DDBJ databases">
        <title>Resequencing data analysis of finger millet.</title>
        <authorList>
            <person name="Hatakeyama M."/>
            <person name="Aluri S."/>
            <person name="Balachadran M.T."/>
            <person name="Sivarajan S.R."/>
            <person name="Poveda L."/>
            <person name="Shimizu-Inatsugi R."/>
            <person name="Schlapbach R."/>
            <person name="Sreeman S.M."/>
            <person name="Shimizu K.K."/>
        </authorList>
    </citation>
    <scope>NUCLEOTIDE SEQUENCE</scope>
</reference>
<gene>
    <name evidence="2" type="primary">gb29096</name>
    <name evidence="2" type="ORF">PR202_gb29096</name>
</gene>
<sequence>MRYKPVVPENAVELRPETVACPSISRGTEFEFMMQSRETHVAAYQPCTMPPPFTAQDLKDMARRDKQVRGRVNKMMRNYYKHT</sequence>
<feature type="domain" description="Glycosyl transferase CAP10" evidence="1">
    <location>
        <begin position="1"/>
        <end position="75"/>
    </location>
</feature>
<reference evidence="2" key="1">
    <citation type="journal article" date="2018" name="DNA Res.">
        <title>Multiple hybrid de novo genome assembly of finger millet, an orphan allotetraploid crop.</title>
        <authorList>
            <person name="Hatakeyama M."/>
            <person name="Aluri S."/>
            <person name="Balachadran M.T."/>
            <person name="Sivarajan S.R."/>
            <person name="Patrignani A."/>
            <person name="Gruter S."/>
            <person name="Poveda L."/>
            <person name="Shimizu-Inatsugi R."/>
            <person name="Baeten J."/>
            <person name="Francoijs K.J."/>
            <person name="Nataraja K.N."/>
            <person name="Reddy Y.A.N."/>
            <person name="Phadnis S."/>
            <person name="Ravikumar R.L."/>
            <person name="Schlapbach R."/>
            <person name="Sreeman S.M."/>
            <person name="Shimizu K.K."/>
        </authorList>
    </citation>
    <scope>NUCLEOTIDE SEQUENCE</scope>
</reference>
<dbReference type="Pfam" id="PF05686">
    <property type="entry name" value="Glyco_transf_90"/>
    <property type="match status" value="1"/>
</dbReference>
<evidence type="ECO:0000259" key="1">
    <source>
        <dbReference type="Pfam" id="PF05686"/>
    </source>
</evidence>
<keyword evidence="3" id="KW-1185">Reference proteome</keyword>
<accession>A0AAV5FZF1</accession>
<dbReference type="AlphaFoldDB" id="A0AAV5FZF1"/>
<organism evidence="2 3">
    <name type="scientific">Eleusine coracana subsp. coracana</name>
    <dbReference type="NCBI Taxonomy" id="191504"/>
    <lineage>
        <taxon>Eukaryota</taxon>
        <taxon>Viridiplantae</taxon>
        <taxon>Streptophyta</taxon>
        <taxon>Embryophyta</taxon>
        <taxon>Tracheophyta</taxon>
        <taxon>Spermatophyta</taxon>
        <taxon>Magnoliopsida</taxon>
        <taxon>Liliopsida</taxon>
        <taxon>Poales</taxon>
        <taxon>Poaceae</taxon>
        <taxon>PACMAD clade</taxon>
        <taxon>Chloridoideae</taxon>
        <taxon>Cynodonteae</taxon>
        <taxon>Eleusininae</taxon>
        <taxon>Eleusine</taxon>
    </lineage>
</organism>